<name>A0A8K0N1V7_COCNU</name>
<dbReference type="EMBL" id="CM017876">
    <property type="protein sequence ID" value="KAG1342146.1"/>
    <property type="molecule type" value="Genomic_DNA"/>
</dbReference>
<feature type="domain" description="F-box associated beta-propeller type 3" evidence="2">
    <location>
        <begin position="11"/>
        <end position="198"/>
    </location>
</feature>
<dbReference type="Proteomes" id="UP000797356">
    <property type="component" value="Chromosome 5"/>
</dbReference>
<evidence type="ECO:0000313" key="3">
    <source>
        <dbReference type="EMBL" id="KAG1342146.1"/>
    </source>
</evidence>
<dbReference type="NCBIfam" id="TIGR01640">
    <property type="entry name" value="F_box_assoc_1"/>
    <property type="match status" value="1"/>
</dbReference>
<keyword evidence="1" id="KW-0472">Membrane</keyword>
<organism evidence="3 4">
    <name type="scientific">Cocos nucifera</name>
    <name type="common">Coconut palm</name>
    <dbReference type="NCBI Taxonomy" id="13894"/>
    <lineage>
        <taxon>Eukaryota</taxon>
        <taxon>Viridiplantae</taxon>
        <taxon>Streptophyta</taxon>
        <taxon>Embryophyta</taxon>
        <taxon>Tracheophyta</taxon>
        <taxon>Spermatophyta</taxon>
        <taxon>Magnoliopsida</taxon>
        <taxon>Liliopsida</taxon>
        <taxon>Arecaceae</taxon>
        <taxon>Arecoideae</taxon>
        <taxon>Cocoseae</taxon>
        <taxon>Attaleinae</taxon>
        <taxon>Cocos</taxon>
    </lineage>
</organism>
<reference evidence="3" key="2">
    <citation type="submission" date="2019-07" db="EMBL/GenBank/DDBJ databases">
        <authorList>
            <person name="Yang Y."/>
            <person name="Bocs S."/>
            <person name="Baudouin L."/>
        </authorList>
    </citation>
    <scope>NUCLEOTIDE SEQUENCE</scope>
    <source>
        <tissue evidence="3">Spear leaf of Hainan Tall coconut</tissue>
    </source>
</reference>
<keyword evidence="1" id="KW-1133">Transmembrane helix</keyword>
<dbReference type="OrthoDB" id="641320at2759"/>
<dbReference type="Pfam" id="PF08268">
    <property type="entry name" value="FBA_3"/>
    <property type="match status" value="1"/>
</dbReference>
<sequence>MLSFLPHLGSIQIVDCCSGLLLYHTWHPHSLLSICNPATKKWATLPDRFGRFQNLVLAFDPRHSPHYHVLHFKESQGWTELEIYSSKTREWSRCQRLWNHHTYQILHLPGVYHEGIVYKLAFASAHNLLIGVDVEGEIVRRIDQPNSTDKESKRLFLHNQRVGFSGGYLHHAHHKGKAELEILVLKDLDGKQWSLKHHADIKTMVEMSQGKMALPQLYPFSMGYFDILALHPDGNVVYLQVLRKLFAYHLNNAHLEEVCTFGSGHLQSFLSMRLAFRIASEMMGFDAILMMIDIMCLHALGFVIKVAVENN</sequence>
<dbReference type="PANTHER" id="PTHR35546">
    <property type="entry name" value="F-BOX PROTEIN INTERACTION DOMAIN PROTEIN-RELATED"/>
    <property type="match status" value="1"/>
</dbReference>
<protein>
    <submittedName>
        <fullName evidence="3">Putative F-box protein</fullName>
    </submittedName>
</protein>
<keyword evidence="1" id="KW-0812">Transmembrane</keyword>
<dbReference type="InterPro" id="IPR055290">
    <property type="entry name" value="At3g26010-like"/>
</dbReference>
<evidence type="ECO:0000259" key="2">
    <source>
        <dbReference type="Pfam" id="PF08268"/>
    </source>
</evidence>
<dbReference type="PANTHER" id="PTHR35546:SF130">
    <property type="entry name" value="EXPRESSED PROTEIN"/>
    <property type="match status" value="1"/>
</dbReference>
<gene>
    <name evidence="3" type="ORF">COCNU_05G003750</name>
</gene>
<dbReference type="AlphaFoldDB" id="A0A8K0N1V7"/>
<feature type="transmembrane region" description="Helical" evidence="1">
    <location>
        <begin position="287"/>
        <end position="308"/>
    </location>
</feature>
<keyword evidence="4" id="KW-1185">Reference proteome</keyword>
<evidence type="ECO:0000313" key="4">
    <source>
        <dbReference type="Proteomes" id="UP000797356"/>
    </source>
</evidence>
<dbReference type="InterPro" id="IPR017451">
    <property type="entry name" value="F-box-assoc_interact_dom"/>
</dbReference>
<evidence type="ECO:0000256" key="1">
    <source>
        <dbReference type="SAM" id="Phobius"/>
    </source>
</evidence>
<reference evidence="3" key="1">
    <citation type="journal article" date="2017" name="Gigascience">
        <title>The genome draft of coconut (Cocos nucifera).</title>
        <authorList>
            <person name="Xiao Y."/>
            <person name="Xu P."/>
            <person name="Fan H."/>
            <person name="Baudouin L."/>
            <person name="Xia W."/>
            <person name="Bocs S."/>
            <person name="Xu J."/>
            <person name="Li Q."/>
            <person name="Guo A."/>
            <person name="Zhou L."/>
            <person name="Li J."/>
            <person name="Wu Y."/>
            <person name="Ma Z."/>
            <person name="Armero A."/>
            <person name="Issali A.E."/>
            <person name="Liu N."/>
            <person name="Peng M."/>
            <person name="Yang Y."/>
        </authorList>
    </citation>
    <scope>NUCLEOTIDE SEQUENCE</scope>
    <source>
        <tissue evidence="3">Spear leaf of Hainan Tall coconut</tissue>
    </source>
</reference>
<proteinExistence type="predicted"/>
<dbReference type="InterPro" id="IPR013187">
    <property type="entry name" value="F-box-assoc_dom_typ3"/>
</dbReference>
<comment type="caution">
    <text evidence="3">The sequence shown here is derived from an EMBL/GenBank/DDBJ whole genome shotgun (WGS) entry which is preliminary data.</text>
</comment>
<accession>A0A8K0N1V7</accession>